<organism evidence="7 8">
    <name type="scientific">Simiduia aestuariiviva</name>
    <dbReference type="NCBI Taxonomy" id="1510459"/>
    <lineage>
        <taxon>Bacteria</taxon>
        <taxon>Pseudomonadati</taxon>
        <taxon>Pseudomonadota</taxon>
        <taxon>Gammaproteobacteria</taxon>
        <taxon>Cellvibrionales</taxon>
        <taxon>Cellvibrionaceae</taxon>
        <taxon>Simiduia</taxon>
    </lineage>
</organism>
<evidence type="ECO:0000313" key="8">
    <source>
        <dbReference type="Proteomes" id="UP000559987"/>
    </source>
</evidence>
<dbReference type="GO" id="GO:0005524">
    <property type="term" value="F:ATP binding"/>
    <property type="evidence" value="ECO:0007669"/>
    <property type="project" value="UniProtKB-KW"/>
</dbReference>
<dbReference type="SMART" id="SM00382">
    <property type="entry name" value="AAA"/>
    <property type="match status" value="1"/>
</dbReference>
<evidence type="ECO:0000313" key="7">
    <source>
        <dbReference type="EMBL" id="MBB3167166.1"/>
    </source>
</evidence>
<dbReference type="PROSITE" id="PS50893">
    <property type="entry name" value="ABC_TRANSPORTER_2"/>
    <property type="match status" value="1"/>
</dbReference>
<dbReference type="InterPro" id="IPR003593">
    <property type="entry name" value="AAA+_ATPase"/>
</dbReference>
<evidence type="ECO:0000259" key="6">
    <source>
        <dbReference type="PROSITE" id="PS50893"/>
    </source>
</evidence>
<dbReference type="InterPro" id="IPR003439">
    <property type="entry name" value="ABC_transporter-like_ATP-bd"/>
</dbReference>
<dbReference type="SUPFAM" id="SSF52540">
    <property type="entry name" value="P-loop containing nucleoside triphosphate hydrolases"/>
    <property type="match status" value="1"/>
</dbReference>
<dbReference type="RefSeq" id="WP_183907662.1">
    <property type="nucleotide sequence ID" value="NZ_JACHXZ010000001.1"/>
</dbReference>
<dbReference type="Pfam" id="PF00005">
    <property type="entry name" value="ABC_tran"/>
    <property type="match status" value="1"/>
</dbReference>
<evidence type="ECO:0000256" key="3">
    <source>
        <dbReference type="ARBA" id="ARBA00022840"/>
    </source>
</evidence>
<dbReference type="PANTHER" id="PTHR42794:SF1">
    <property type="entry name" value="HEMIN IMPORT ATP-BINDING PROTEIN HMUV"/>
    <property type="match status" value="1"/>
</dbReference>
<keyword evidence="4" id="KW-1278">Translocase</keyword>
<dbReference type="AlphaFoldDB" id="A0A839UN47"/>
<evidence type="ECO:0000256" key="5">
    <source>
        <dbReference type="ARBA" id="ARBA00037066"/>
    </source>
</evidence>
<name>A0A839UN47_9GAMM</name>
<gene>
    <name evidence="7" type="ORF">FHS30_000342</name>
</gene>
<feature type="domain" description="ABC transporter" evidence="6">
    <location>
        <begin position="9"/>
        <end position="243"/>
    </location>
</feature>
<sequence length="280" mass="29692">MTNTTPLSLHCEALHYRVGARALLKNVGFSAGAGQFIGLIGPNGAGKSTLLKTLAGLWAPSAGKVLLNQQSLPEWPPRARAKTLALLAQQEAPAWSLSVRALVALGRLPHTGSLAVALAREGNLIDLALTAADVAHLAERTVDTLSGGELRRVQCARLFATVADIWLADEPIAALDPLHQLHIMQLLKTKAETGLVIAALHDLTLAARFCDRILLMNDGELIADGTPTQVLTEDNLARVYRIRAQVQHSADGVSIVAQAPLTQSDLPTTTHAHNANLSGQ</sequence>
<accession>A0A839UN47</accession>
<reference evidence="7 8" key="1">
    <citation type="submission" date="2020-08" db="EMBL/GenBank/DDBJ databases">
        <title>Genomic Encyclopedia of Type Strains, Phase III (KMG-III): the genomes of soil and plant-associated and newly described type strains.</title>
        <authorList>
            <person name="Whitman W."/>
        </authorList>
    </citation>
    <scope>NUCLEOTIDE SEQUENCE [LARGE SCALE GENOMIC DNA]</scope>
    <source>
        <strain evidence="7 8">CECT 8571</strain>
    </source>
</reference>
<keyword evidence="2" id="KW-0547">Nucleotide-binding</keyword>
<dbReference type="PANTHER" id="PTHR42794">
    <property type="entry name" value="HEMIN IMPORT ATP-BINDING PROTEIN HMUV"/>
    <property type="match status" value="1"/>
</dbReference>
<dbReference type="EMBL" id="JACHXZ010000001">
    <property type="protein sequence ID" value="MBB3167166.1"/>
    <property type="molecule type" value="Genomic_DNA"/>
</dbReference>
<keyword evidence="8" id="KW-1185">Reference proteome</keyword>
<dbReference type="GO" id="GO:0016887">
    <property type="term" value="F:ATP hydrolysis activity"/>
    <property type="evidence" value="ECO:0007669"/>
    <property type="project" value="InterPro"/>
</dbReference>
<evidence type="ECO:0000256" key="4">
    <source>
        <dbReference type="ARBA" id="ARBA00022967"/>
    </source>
</evidence>
<dbReference type="CDD" id="cd03214">
    <property type="entry name" value="ABC_Iron-Siderophores_B12_Hemin"/>
    <property type="match status" value="1"/>
</dbReference>
<comment type="function">
    <text evidence="5">Part of the ABC transporter complex HmuTUV involved in hemin import. Responsible for energy coupling to the transport system.</text>
</comment>
<evidence type="ECO:0000256" key="1">
    <source>
        <dbReference type="ARBA" id="ARBA00022448"/>
    </source>
</evidence>
<comment type="caution">
    <text evidence="7">The sequence shown here is derived from an EMBL/GenBank/DDBJ whole genome shotgun (WGS) entry which is preliminary data.</text>
</comment>
<dbReference type="InterPro" id="IPR027417">
    <property type="entry name" value="P-loop_NTPase"/>
</dbReference>
<evidence type="ECO:0000256" key="2">
    <source>
        <dbReference type="ARBA" id="ARBA00022741"/>
    </source>
</evidence>
<protein>
    <submittedName>
        <fullName evidence="7">Iron complex transport system ATP-binding protein</fullName>
    </submittedName>
</protein>
<dbReference type="Gene3D" id="3.40.50.300">
    <property type="entry name" value="P-loop containing nucleotide triphosphate hydrolases"/>
    <property type="match status" value="1"/>
</dbReference>
<keyword evidence="1" id="KW-0813">Transport</keyword>
<proteinExistence type="predicted"/>
<keyword evidence="3 7" id="KW-0067">ATP-binding</keyword>
<dbReference type="Proteomes" id="UP000559987">
    <property type="component" value="Unassembled WGS sequence"/>
</dbReference>